<keyword evidence="6 9" id="KW-0995">Kinetochore</keyword>
<evidence type="ECO:0000313" key="11">
    <source>
        <dbReference type="Proteomes" id="UP000008144"/>
    </source>
</evidence>
<dbReference type="InParanoid" id="F7AIJ0"/>
<dbReference type="GO" id="GO:0007094">
    <property type="term" value="P:mitotic spindle assembly checkpoint signaling"/>
    <property type="evidence" value="ECO:0007669"/>
    <property type="project" value="UniProtKB-UniRule"/>
</dbReference>
<dbReference type="Ensembl" id="ENSCINT00000029592.2">
    <property type="protein sequence ID" value="ENSCINP00000029346.2"/>
    <property type="gene ID" value="ENSCING00000017264.2"/>
</dbReference>
<proteinExistence type="inferred from homology"/>
<keyword evidence="7 9" id="KW-0131">Cell cycle</keyword>
<sequence>SSLAMESFSRFELFSESDRIIKAIEENASHVSIDVSADEVVNILETPHQKIHTVAVNLRPVPGDPRSLVYFLHQDIKILEDLFASGLMEALSPKQEVVWADITDEESVEISIVDKIDKVLKSFYKPTKNEAKTDDKTNDDELISSLFAPRQEFDFTECVWEVLKIVQSYQELIKCLGLIMKGLEDGKGVCFWLHENNRSYLANIIRQSYQGKITAPKFGSTLPIQVLIEIGIEKLGQDFAQFFLSHRFATREKLEKYMSPDDVIDDDVIRLQNKLVGLKKLHHITELASHCSSNLMLPMEKINKVVRSALSSYTTEDFDSSKLFSFNVSLGDVKGLLECSTPSLWRV</sequence>
<evidence type="ECO:0000256" key="5">
    <source>
        <dbReference type="ARBA" id="ARBA00022776"/>
    </source>
</evidence>
<evidence type="ECO:0000256" key="1">
    <source>
        <dbReference type="ARBA" id="ARBA00004629"/>
    </source>
</evidence>
<dbReference type="STRING" id="7719.ENSCINP00000029346"/>
<dbReference type="GO" id="GO:0051301">
    <property type="term" value="P:cell division"/>
    <property type="evidence" value="ECO:0007669"/>
    <property type="project" value="UniProtKB-UniRule"/>
</dbReference>
<dbReference type="GO" id="GO:0034501">
    <property type="term" value="P:protein localization to kinetochore"/>
    <property type="evidence" value="ECO:0007669"/>
    <property type="project" value="UniProtKB-UniRule"/>
</dbReference>
<comment type="subunit">
    <text evidence="9">Component of the RZZ complex.</text>
</comment>
<evidence type="ECO:0000313" key="10">
    <source>
        <dbReference type="Ensembl" id="ENSCINP00000029346.2"/>
    </source>
</evidence>
<gene>
    <name evidence="10" type="primary">LOC100178070</name>
</gene>
<dbReference type="Pfam" id="PF09817">
    <property type="entry name" value="Zwilch"/>
    <property type="match status" value="1"/>
</dbReference>
<evidence type="ECO:0000256" key="9">
    <source>
        <dbReference type="RuleBase" id="RU369076"/>
    </source>
</evidence>
<keyword evidence="5 9" id="KW-0498">Mitosis</keyword>
<comment type="similarity">
    <text evidence="2 9">Belongs to the ZWILCH family.</text>
</comment>
<comment type="subcellular location">
    <subcellularLocation>
        <location evidence="1 9">Chromosome</location>
        <location evidence="1 9">Centromere</location>
        <location evidence="1 9">Kinetochore</location>
    </subcellularLocation>
</comment>
<dbReference type="Gene3D" id="1.20.58.730">
    <property type="match status" value="1"/>
</dbReference>
<dbReference type="PANTHER" id="PTHR15995:SF1">
    <property type="entry name" value="PROTEIN ZWILCH HOMOLOG"/>
    <property type="match status" value="1"/>
</dbReference>
<evidence type="ECO:0000256" key="8">
    <source>
        <dbReference type="ARBA" id="ARBA00023328"/>
    </source>
</evidence>
<keyword evidence="4 9" id="KW-0132">Cell division</keyword>
<accession>F7AIJ0</accession>
<evidence type="ECO:0000256" key="2">
    <source>
        <dbReference type="ARBA" id="ARBA00009062"/>
    </source>
</evidence>
<dbReference type="AlphaFoldDB" id="F7AIJ0"/>
<reference evidence="11" key="1">
    <citation type="journal article" date="2002" name="Science">
        <title>The draft genome of Ciona intestinalis: insights into chordate and vertebrate origins.</title>
        <authorList>
            <person name="Dehal P."/>
            <person name="Satou Y."/>
            <person name="Campbell R.K."/>
            <person name="Chapman J."/>
            <person name="Degnan B."/>
            <person name="De Tomaso A."/>
            <person name="Davidson B."/>
            <person name="Di Gregorio A."/>
            <person name="Gelpke M."/>
            <person name="Goodstein D.M."/>
            <person name="Harafuji N."/>
            <person name="Hastings K.E."/>
            <person name="Ho I."/>
            <person name="Hotta K."/>
            <person name="Huang W."/>
            <person name="Kawashima T."/>
            <person name="Lemaire P."/>
            <person name="Martinez D."/>
            <person name="Meinertzhagen I.A."/>
            <person name="Necula S."/>
            <person name="Nonaka M."/>
            <person name="Putnam N."/>
            <person name="Rash S."/>
            <person name="Saiga H."/>
            <person name="Satake M."/>
            <person name="Terry A."/>
            <person name="Yamada L."/>
            <person name="Wang H.G."/>
            <person name="Awazu S."/>
            <person name="Azumi K."/>
            <person name="Boore J."/>
            <person name="Branno M."/>
            <person name="Chin-Bow S."/>
            <person name="DeSantis R."/>
            <person name="Doyle S."/>
            <person name="Francino P."/>
            <person name="Keys D.N."/>
            <person name="Haga S."/>
            <person name="Hayashi H."/>
            <person name="Hino K."/>
            <person name="Imai K.S."/>
            <person name="Inaba K."/>
            <person name="Kano S."/>
            <person name="Kobayashi K."/>
            <person name="Kobayashi M."/>
            <person name="Lee B.I."/>
            <person name="Makabe K.W."/>
            <person name="Manohar C."/>
            <person name="Matassi G."/>
            <person name="Medina M."/>
            <person name="Mochizuki Y."/>
            <person name="Mount S."/>
            <person name="Morishita T."/>
            <person name="Miura S."/>
            <person name="Nakayama A."/>
            <person name="Nishizaka S."/>
            <person name="Nomoto H."/>
            <person name="Ohta F."/>
            <person name="Oishi K."/>
            <person name="Rigoutsos I."/>
            <person name="Sano M."/>
            <person name="Sasaki A."/>
            <person name="Sasakura Y."/>
            <person name="Shoguchi E."/>
            <person name="Shin-i T."/>
            <person name="Spagnuolo A."/>
            <person name="Stainier D."/>
            <person name="Suzuki M.M."/>
            <person name="Tassy O."/>
            <person name="Takatori N."/>
            <person name="Tokuoka M."/>
            <person name="Yagi K."/>
            <person name="Yoshizaki F."/>
            <person name="Wada S."/>
            <person name="Zhang C."/>
            <person name="Hyatt P.D."/>
            <person name="Larimer F."/>
            <person name="Detter C."/>
            <person name="Doggett N."/>
            <person name="Glavina T."/>
            <person name="Hawkins T."/>
            <person name="Richardson P."/>
            <person name="Lucas S."/>
            <person name="Kohara Y."/>
            <person name="Levine M."/>
            <person name="Satoh N."/>
            <person name="Rokhsar D.S."/>
        </authorList>
    </citation>
    <scope>NUCLEOTIDE SEQUENCE [LARGE SCALE GENOMIC DNA]</scope>
</reference>
<reference evidence="10" key="3">
    <citation type="submission" date="2025-09" db="UniProtKB">
        <authorList>
            <consortium name="Ensembl"/>
        </authorList>
    </citation>
    <scope>IDENTIFICATION</scope>
</reference>
<keyword evidence="8 9" id="KW-0137">Centromere</keyword>
<keyword evidence="11" id="KW-1185">Reference proteome</keyword>
<reference evidence="10" key="2">
    <citation type="submission" date="2025-08" db="UniProtKB">
        <authorList>
            <consortium name="Ensembl"/>
        </authorList>
    </citation>
    <scope>IDENTIFICATION</scope>
</reference>
<dbReference type="FunCoup" id="F7AIJ0">
    <property type="interactions" value="308"/>
</dbReference>
<evidence type="ECO:0000256" key="4">
    <source>
        <dbReference type="ARBA" id="ARBA00022618"/>
    </source>
</evidence>
<dbReference type="Proteomes" id="UP000008144">
    <property type="component" value="Unassembled WGS sequence"/>
</dbReference>
<keyword evidence="3 9" id="KW-0158">Chromosome</keyword>
<dbReference type="PANTHER" id="PTHR15995">
    <property type="entry name" value="PROTEIN ZWILCH HOMOLOG"/>
    <property type="match status" value="1"/>
</dbReference>
<dbReference type="GeneTree" id="ENSGT00390000013696"/>
<dbReference type="GO" id="GO:1990423">
    <property type="term" value="C:RZZ complex"/>
    <property type="evidence" value="ECO:0007669"/>
    <property type="project" value="UniProtKB-UniRule"/>
</dbReference>
<evidence type="ECO:0000256" key="3">
    <source>
        <dbReference type="ARBA" id="ARBA00022454"/>
    </source>
</evidence>
<evidence type="ECO:0000256" key="7">
    <source>
        <dbReference type="ARBA" id="ARBA00023306"/>
    </source>
</evidence>
<dbReference type="HOGENOM" id="CLU_800610_0_0_1"/>
<name>F7AIJ0_CIOIN</name>
<organism evidence="10 11">
    <name type="scientific">Ciona intestinalis</name>
    <name type="common">Transparent sea squirt</name>
    <name type="synonym">Ascidia intestinalis</name>
    <dbReference type="NCBI Taxonomy" id="7719"/>
    <lineage>
        <taxon>Eukaryota</taxon>
        <taxon>Metazoa</taxon>
        <taxon>Chordata</taxon>
        <taxon>Tunicata</taxon>
        <taxon>Ascidiacea</taxon>
        <taxon>Phlebobranchia</taxon>
        <taxon>Cionidae</taxon>
        <taxon>Ciona</taxon>
    </lineage>
</organism>
<protein>
    <recommendedName>
        <fullName evidence="9">Protein zwilch</fullName>
    </recommendedName>
</protein>
<dbReference type="Gene3D" id="1.10.287.1880">
    <property type="match status" value="1"/>
</dbReference>
<dbReference type="InterPro" id="IPR018630">
    <property type="entry name" value="Zwilch"/>
</dbReference>
<comment type="function">
    <text evidence="9">Essential component of the mitotic checkpoint, which prevents cells from prematurely exiting mitosis. Required for the assembly of the dynein-dynactin and MAD1-MAD2 complexes onto kinetochores. Its function related to the spindle assembly machinery is proposed to depend on its association in the mitotic RZZ complex.</text>
</comment>
<evidence type="ECO:0000256" key="6">
    <source>
        <dbReference type="ARBA" id="ARBA00022838"/>
    </source>
</evidence>